<reference evidence="2" key="1">
    <citation type="submission" date="2023-02" db="EMBL/GenBank/DDBJ databases">
        <title>Georgenia sp.10Sc9-8, isolated from a soil sample collected from the Taklamakan desert.</title>
        <authorList>
            <person name="Liu S."/>
        </authorList>
    </citation>
    <scope>NUCLEOTIDE SEQUENCE</scope>
    <source>
        <strain evidence="2">10Sc9-8</strain>
    </source>
</reference>
<dbReference type="Proteomes" id="UP001165561">
    <property type="component" value="Unassembled WGS sequence"/>
</dbReference>
<sequence>MSRTGWAVTGLLLLGVTALAAPRARSLRERLRSVPADFRTAYAEREAELRRGLLPEEGAVTEARASTARRRGRAATAAPDDDLPYEFF</sequence>
<feature type="compositionally biased region" description="Acidic residues" evidence="1">
    <location>
        <begin position="79"/>
        <end position="88"/>
    </location>
</feature>
<dbReference type="EMBL" id="JARACI010000369">
    <property type="protein sequence ID" value="MDD9205248.1"/>
    <property type="molecule type" value="Genomic_DNA"/>
</dbReference>
<keyword evidence="3" id="KW-1185">Reference proteome</keyword>
<evidence type="ECO:0000313" key="3">
    <source>
        <dbReference type="Proteomes" id="UP001165561"/>
    </source>
</evidence>
<evidence type="ECO:0008006" key="4">
    <source>
        <dbReference type="Google" id="ProtNLM"/>
    </source>
</evidence>
<accession>A0ABT5TT56</accession>
<comment type="caution">
    <text evidence="2">The sequence shown here is derived from an EMBL/GenBank/DDBJ whole genome shotgun (WGS) entry which is preliminary data.</text>
</comment>
<protein>
    <recommendedName>
        <fullName evidence="4">YtxH domain-containing protein</fullName>
    </recommendedName>
</protein>
<feature type="region of interest" description="Disordered" evidence="1">
    <location>
        <begin position="60"/>
        <end position="88"/>
    </location>
</feature>
<name>A0ABT5TT56_9MICO</name>
<proteinExistence type="predicted"/>
<evidence type="ECO:0000313" key="2">
    <source>
        <dbReference type="EMBL" id="MDD9205248.1"/>
    </source>
</evidence>
<evidence type="ECO:0000256" key="1">
    <source>
        <dbReference type="SAM" id="MobiDB-lite"/>
    </source>
</evidence>
<gene>
    <name evidence="2" type="ORF">PU560_02060</name>
</gene>
<organism evidence="2 3">
    <name type="scientific">Georgenia halotolerans</name>
    <dbReference type="NCBI Taxonomy" id="3028317"/>
    <lineage>
        <taxon>Bacteria</taxon>
        <taxon>Bacillati</taxon>
        <taxon>Actinomycetota</taxon>
        <taxon>Actinomycetes</taxon>
        <taxon>Micrococcales</taxon>
        <taxon>Bogoriellaceae</taxon>
        <taxon>Georgenia</taxon>
    </lineage>
</organism>